<dbReference type="GO" id="GO:0009279">
    <property type="term" value="C:cell outer membrane"/>
    <property type="evidence" value="ECO:0007669"/>
    <property type="project" value="UniProtKB-SubCell"/>
</dbReference>
<name>A0A2S7I3Z6_9FLAO</name>
<evidence type="ECO:0000259" key="11">
    <source>
        <dbReference type="Pfam" id="PF07715"/>
    </source>
</evidence>
<dbReference type="RefSeq" id="WP_104793926.1">
    <property type="nucleotide sequence ID" value="NZ_PTPZ01000005.1"/>
</dbReference>
<dbReference type="GO" id="GO:0015344">
    <property type="term" value="F:siderophore uptake transmembrane transporter activity"/>
    <property type="evidence" value="ECO:0007669"/>
    <property type="project" value="TreeGrafter"/>
</dbReference>
<reference evidence="12 13" key="1">
    <citation type="submission" date="2018-02" db="EMBL/GenBank/DDBJ databases">
        <title>Draft genome sequence of bacterial isolates from marine environment.</title>
        <authorList>
            <person name="Singh S.K."/>
            <person name="Hill R."/>
            <person name="Major S."/>
            <person name="Cai H."/>
            <person name="Li Y."/>
        </authorList>
    </citation>
    <scope>NUCLEOTIDE SEQUENCE [LARGE SCALE GENOMIC DNA]</scope>
    <source>
        <strain evidence="12 13">IMET F</strain>
    </source>
</reference>
<dbReference type="AlphaFoldDB" id="A0A2S7I3Z6"/>
<evidence type="ECO:0000259" key="10">
    <source>
        <dbReference type="Pfam" id="PF00593"/>
    </source>
</evidence>
<keyword evidence="3 8" id="KW-1134">Transmembrane beta strand</keyword>
<keyword evidence="2 8" id="KW-0813">Transport</keyword>
<comment type="subcellular location">
    <subcellularLocation>
        <location evidence="1 8">Cell outer membrane</location>
        <topology evidence="1 8">Multi-pass membrane protein</topology>
    </subcellularLocation>
</comment>
<evidence type="ECO:0000256" key="6">
    <source>
        <dbReference type="ARBA" id="ARBA00023136"/>
    </source>
</evidence>
<dbReference type="InterPro" id="IPR037066">
    <property type="entry name" value="Plug_dom_sf"/>
</dbReference>
<dbReference type="PROSITE" id="PS52016">
    <property type="entry name" value="TONB_DEPENDENT_REC_3"/>
    <property type="match status" value="1"/>
</dbReference>
<feature type="domain" description="TonB-dependent receptor plug" evidence="11">
    <location>
        <begin position="121"/>
        <end position="225"/>
    </location>
</feature>
<protein>
    <submittedName>
        <fullName evidence="12">TonB-dependent receptor</fullName>
    </submittedName>
</protein>
<evidence type="ECO:0000313" key="12">
    <source>
        <dbReference type="EMBL" id="PPZ91249.1"/>
    </source>
</evidence>
<keyword evidence="12" id="KW-0675">Receptor</keyword>
<dbReference type="InterPro" id="IPR012910">
    <property type="entry name" value="Plug_dom"/>
</dbReference>
<dbReference type="Pfam" id="PF07715">
    <property type="entry name" value="Plug"/>
    <property type="match status" value="1"/>
</dbReference>
<keyword evidence="4 8" id="KW-0812">Transmembrane</keyword>
<evidence type="ECO:0000256" key="2">
    <source>
        <dbReference type="ARBA" id="ARBA00022448"/>
    </source>
</evidence>
<dbReference type="InterPro" id="IPR039426">
    <property type="entry name" value="TonB-dep_rcpt-like"/>
</dbReference>
<dbReference type="Proteomes" id="UP000238565">
    <property type="component" value="Unassembled WGS sequence"/>
</dbReference>
<dbReference type="InterPro" id="IPR036942">
    <property type="entry name" value="Beta-barrel_TonB_sf"/>
</dbReference>
<evidence type="ECO:0000256" key="1">
    <source>
        <dbReference type="ARBA" id="ARBA00004571"/>
    </source>
</evidence>
<feature type="domain" description="TonB-dependent receptor-like beta-barrel" evidence="10">
    <location>
        <begin position="302"/>
        <end position="707"/>
    </location>
</feature>
<dbReference type="EMBL" id="PTPZ01000005">
    <property type="protein sequence ID" value="PPZ91249.1"/>
    <property type="molecule type" value="Genomic_DNA"/>
</dbReference>
<evidence type="ECO:0000256" key="3">
    <source>
        <dbReference type="ARBA" id="ARBA00022452"/>
    </source>
</evidence>
<comment type="similarity">
    <text evidence="8 9">Belongs to the TonB-dependent receptor family.</text>
</comment>
<dbReference type="Gene3D" id="2.170.130.10">
    <property type="entry name" value="TonB-dependent receptor, plug domain"/>
    <property type="match status" value="1"/>
</dbReference>
<dbReference type="PANTHER" id="PTHR30069:SF36">
    <property type="entry name" value="BLL6948 PROTEIN"/>
    <property type="match status" value="1"/>
</dbReference>
<gene>
    <name evidence="12" type="ORF">C3729_09560</name>
</gene>
<evidence type="ECO:0000256" key="9">
    <source>
        <dbReference type="RuleBase" id="RU003357"/>
    </source>
</evidence>
<keyword evidence="5 9" id="KW-0798">TonB box</keyword>
<dbReference type="Gene3D" id="2.40.170.20">
    <property type="entry name" value="TonB-dependent receptor, beta-barrel domain"/>
    <property type="match status" value="1"/>
</dbReference>
<accession>A0A2S7I3Z6</accession>
<evidence type="ECO:0000256" key="8">
    <source>
        <dbReference type="PROSITE-ProRule" id="PRU01360"/>
    </source>
</evidence>
<dbReference type="InterPro" id="IPR000531">
    <property type="entry name" value="Beta-barrel_TonB"/>
</dbReference>
<dbReference type="Pfam" id="PF00593">
    <property type="entry name" value="TonB_dep_Rec_b-barrel"/>
    <property type="match status" value="1"/>
</dbReference>
<proteinExistence type="inferred from homology"/>
<dbReference type="PANTHER" id="PTHR30069">
    <property type="entry name" value="TONB-DEPENDENT OUTER MEMBRANE RECEPTOR"/>
    <property type="match status" value="1"/>
</dbReference>
<dbReference type="GO" id="GO:0044718">
    <property type="term" value="P:siderophore transmembrane transport"/>
    <property type="evidence" value="ECO:0007669"/>
    <property type="project" value="TreeGrafter"/>
</dbReference>
<sequence length="751" mass="86139">MRLKIFLFLLILISINEFFAQNLKGIYVLNEITKKPISSVLISDFNDGFQEFSDENGFVSLQNFNSENQKIYVSGIGYEKEEFDLNSIKKEKDFGYIFLNPKIVSIEEIQLKSSAKNNIFQTISELDIHLRPINNSQEILRSVPGLFIGQHAGGGKAEQLFIRGFDVDHGTDVNISVDGIPVNMVSHAHGQGYADLHFVIPEFIDKVNFDKGPYFAEKGNFTTAGFVEFKTKDFLENNFAKLEVGQFKTYRGVLGFNLLKNNKEVKNQSLFLATEAYFTDGYFESPQDFNRFNGMLKYHGKLNDNNFLTAYFSGLSSKWNASGQIPDRAVDDGTIDWFGAIDDNEGGKTSRYNFNANLKSYLKNGGKLTNQIFYSKYLFELYSNFTFFLNDPINGDQIRQKEDRNLYGFNSTYEKSTKIFGLKSETFAGIQLRYDDVNDLELSRTKDRTITTEALKFGDVNEMNLGAFWSQKIALNQNFDITPSIRFDYFDNQYNDKLLQQKLKSNSNIFSPKLRMNYRFNENVQLYSYFGKGFHSNDTRVTVLENGKKVLPPALGADFGGVFKIGKKLILQSAVWYLWLDQEFVYVGDEAVVEEGGKTERMGIDITARYEIYKNWFADFNLSIAKPRSLNFPADENFIPLAPKLVSTGGITYRKQMGFNGSLRYRLMGDRPANEDNSVVAKGYFVWDGTVNYTTKKWELGVSVQNIFNVKWKETQFDTESRLYNEIQPVSEIHFTPGTPFFGKLSYTYFF</sequence>
<evidence type="ECO:0000313" key="13">
    <source>
        <dbReference type="Proteomes" id="UP000238565"/>
    </source>
</evidence>
<keyword evidence="7 8" id="KW-0998">Cell outer membrane</keyword>
<evidence type="ECO:0000256" key="5">
    <source>
        <dbReference type="ARBA" id="ARBA00023077"/>
    </source>
</evidence>
<organism evidence="12 13">
    <name type="scientific">Cloacibacterium normanense</name>
    <dbReference type="NCBI Taxonomy" id="237258"/>
    <lineage>
        <taxon>Bacteria</taxon>
        <taxon>Pseudomonadati</taxon>
        <taxon>Bacteroidota</taxon>
        <taxon>Flavobacteriia</taxon>
        <taxon>Flavobacteriales</taxon>
        <taxon>Weeksellaceae</taxon>
    </lineage>
</organism>
<evidence type="ECO:0000256" key="7">
    <source>
        <dbReference type="ARBA" id="ARBA00023237"/>
    </source>
</evidence>
<keyword evidence="6 8" id="KW-0472">Membrane</keyword>
<evidence type="ECO:0000256" key="4">
    <source>
        <dbReference type="ARBA" id="ARBA00022692"/>
    </source>
</evidence>
<dbReference type="SUPFAM" id="SSF56935">
    <property type="entry name" value="Porins"/>
    <property type="match status" value="1"/>
</dbReference>
<comment type="caution">
    <text evidence="12">The sequence shown here is derived from an EMBL/GenBank/DDBJ whole genome shotgun (WGS) entry which is preliminary data.</text>
</comment>